<keyword evidence="6" id="KW-0560">Oxidoreductase</keyword>
<proteinExistence type="inferred from homology"/>
<evidence type="ECO:0000256" key="4">
    <source>
        <dbReference type="ARBA" id="ARBA00022692"/>
    </source>
</evidence>
<feature type="transmembrane region" description="Helical" evidence="9">
    <location>
        <begin position="106"/>
        <end position="124"/>
    </location>
</feature>
<feature type="transmembrane region" description="Helical" evidence="9">
    <location>
        <begin position="160"/>
        <end position="186"/>
    </location>
</feature>
<dbReference type="Pfam" id="PF00361">
    <property type="entry name" value="Proton_antipo_M"/>
    <property type="match status" value="1"/>
</dbReference>
<keyword evidence="4 8" id="KW-0812">Transmembrane</keyword>
<feature type="transmembrane region" description="Helical" evidence="9">
    <location>
        <begin position="409"/>
        <end position="433"/>
    </location>
</feature>
<evidence type="ECO:0000256" key="8">
    <source>
        <dbReference type="RuleBase" id="RU000320"/>
    </source>
</evidence>
<evidence type="ECO:0000256" key="3">
    <source>
        <dbReference type="ARBA" id="ARBA00022475"/>
    </source>
</evidence>
<dbReference type="PANTHER" id="PTHR42682">
    <property type="entry name" value="HYDROGENASE-4 COMPONENT F"/>
    <property type="match status" value="1"/>
</dbReference>
<sequence>MGFLLLVIPIIALLLLFILKPKRLLHLVSVSSAVLLLIIAAVLTYKVILYGAIAYSSLGGFFYLDALSMMILDIVLMIGLMAAIFSIGYLEEEVKQGKLPAKKIRLYYMLMVTFIFTMVLALTVKNMGLMWIAIEATTLASAFLVGFYNNRYALEAAWKYVIICSVGIAVALLGIILLHLSSAGILENGSFLDWTALYANAASLKSSVLRLAFIFILVGFGTKAGLAPMHTWLPDAHSQAPSPISAMLSGVLLNSAMYGIIRTTAIVNHNQGSSSFTGRLLIGIGILSIATAAVFILTQKDYKRLLAYSSIEHMGIIAVAIGIFTPLSIFGGLLHMINHSLTKSMLFLSAGNIMQKYDTKQIFKIKGILKTLPISGTVFLLGLFAIAGTPPFSVFASEFSITAAIFNQLNLWVGIVFILLLAAVFAGIAVTLFKMFYGQPDSTEAADPRTGEINIPGTVCLVVLLTAVAAGGIYLPETVRELIIQAQSIVLGTI</sequence>
<feature type="transmembrane region" description="Helical" evidence="9">
    <location>
        <begin position="246"/>
        <end position="267"/>
    </location>
</feature>
<feature type="transmembrane region" description="Helical" evidence="9">
    <location>
        <begin position="453"/>
        <end position="475"/>
    </location>
</feature>
<evidence type="ECO:0000259" key="11">
    <source>
        <dbReference type="Pfam" id="PF00662"/>
    </source>
</evidence>
<evidence type="ECO:0000256" key="9">
    <source>
        <dbReference type="SAM" id="Phobius"/>
    </source>
</evidence>
<evidence type="ECO:0000256" key="1">
    <source>
        <dbReference type="ARBA" id="ARBA00004651"/>
    </source>
</evidence>
<protein>
    <submittedName>
        <fullName evidence="12">Hydrogenase 4 subunit F</fullName>
    </submittedName>
</protein>
<dbReference type="Proteomes" id="UP000430508">
    <property type="component" value="Chromosome"/>
</dbReference>
<feature type="domain" description="NADH-Ubiquinone oxidoreductase (complex I) chain 5 N-terminal" evidence="11">
    <location>
        <begin position="62"/>
        <end position="93"/>
    </location>
</feature>
<dbReference type="GO" id="GO:0005886">
    <property type="term" value="C:plasma membrane"/>
    <property type="evidence" value="ECO:0007669"/>
    <property type="project" value="UniProtKB-SubCell"/>
</dbReference>
<dbReference type="AlphaFoldDB" id="A0A857DI71"/>
<feature type="transmembrane region" description="Helical" evidence="9">
    <location>
        <begin position="378"/>
        <end position="397"/>
    </location>
</feature>
<feature type="transmembrane region" description="Helical" evidence="9">
    <location>
        <begin position="130"/>
        <end position="148"/>
    </location>
</feature>
<evidence type="ECO:0000256" key="2">
    <source>
        <dbReference type="ARBA" id="ARBA00008483"/>
    </source>
</evidence>
<feature type="transmembrane region" description="Helical" evidence="9">
    <location>
        <begin position="279"/>
        <end position="297"/>
    </location>
</feature>
<gene>
    <name evidence="12" type="ORF">GQ588_08225</name>
</gene>
<keyword evidence="7 9" id="KW-0472">Membrane</keyword>
<keyword evidence="5 9" id="KW-1133">Transmembrane helix</keyword>
<dbReference type="Pfam" id="PF00662">
    <property type="entry name" value="Proton_antipo_N"/>
    <property type="match status" value="1"/>
</dbReference>
<evidence type="ECO:0000256" key="7">
    <source>
        <dbReference type="ARBA" id="ARBA00023136"/>
    </source>
</evidence>
<evidence type="ECO:0000259" key="10">
    <source>
        <dbReference type="Pfam" id="PF00361"/>
    </source>
</evidence>
<dbReference type="InterPro" id="IPR052175">
    <property type="entry name" value="ComplexI-like_HydComp"/>
</dbReference>
<evidence type="ECO:0000256" key="6">
    <source>
        <dbReference type="ARBA" id="ARBA00023002"/>
    </source>
</evidence>
<dbReference type="EMBL" id="CP046996">
    <property type="protein sequence ID" value="QHA00617.1"/>
    <property type="molecule type" value="Genomic_DNA"/>
</dbReference>
<feature type="transmembrane region" description="Helical" evidence="9">
    <location>
        <begin position="61"/>
        <end position="85"/>
    </location>
</feature>
<dbReference type="RefSeq" id="WP_019226102.1">
    <property type="nucleotide sequence ID" value="NZ_CP046996.1"/>
</dbReference>
<dbReference type="GO" id="GO:0042773">
    <property type="term" value="P:ATP synthesis coupled electron transport"/>
    <property type="evidence" value="ECO:0007669"/>
    <property type="project" value="InterPro"/>
</dbReference>
<dbReference type="GO" id="GO:0016491">
    <property type="term" value="F:oxidoreductase activity"/>
    <property type="evidence" value="ECO:0007669"/>
    <property type="project" value="UniProtKB-KW"/>
</dbReference>
<evidence type="ECO:0000313" key="12">
    <source>
        <dbReference type="EMBL" id="QHA00617.1"/>
    </source>
</evidence>
<dbReference type="InterPro" id="IPR001516">
    <property type="entry name" value="Proton_antipo_N"/>
</dbReference>
<dbReference type="InterPro" id="IPR003918">
    <property type="entry name" value="NADH_UbQ_OxRdtase"/>
</dbReference>
<feature type="transmembrane region" description="Helical" evidence="9">
    <location>
        <begin position="206"/>
        <end position="226"/>
    </location>
</feature>
<reference evidence="12 13" key="1">
    <citation type="submission" date="2019-12" db="EMBL/GenBank/DDBJ databases">
        <title>Sequence classification of anaerobic respiratory reductive dehalogenases: First we see many, then we see few.</title>
        <authorList>
            <person name="Molenda O."/>
            <person name="Puentes Jacome L.A."/>
            <person name="Cao X."/>
            <person name="Nesbo C.L."/>
            <person name="Tang S."/>
            <person name="Morson N."/>
            <person name="Patron J."/>
            <person name="Lomheim L."/>
            <person name="Wishart D.S."/>
            <person name="Edwards E.A."/>
        </authorList>
    </citation>
    <scope>NUCLEOTIDE SEQUENCE [LARGE SCALE GENOMIC DNA]</scope>
    <source>
        <strain evidence="12 13">12DCA</strain>
    </source>
</reference>
<accession>A0A857DI71</accession>
<name>A0A857DI71_9FIRM</name>
<comment type="similarity">
    <text evidence="2">Belongs to the CPA3 antiporters (TC 2.A.63) subunit A family.</text>
</comment>
<feature type="transmembrane region" description="Helical" evidence="9">
    <location>
        <begin position="33"/>
        <end position="55"/>
    </location>
</feature>
<feature type="transmembrane region" description="Helical" evidence="9">
    <location>
        <begin position="6"/>
        <end position="21"/>
    </location>
</feature>
<dbReference type="InterPro" id="IPR001750">
    <property type="entry name" value="ND/Mrp_TM"/>
</dbReference>
<feature type="domain" description="NADH:quinone oxidoreductase/Mrp antiporter transmembrane" evidence="10">
    <location>
        <begin position="126"/>
        <end position="418"/>
    </location>
</feature>
<evidence type="ECO:0000313" key="13">
    <source>
        <dbReference type="Proteomes" id="UP000430508"/>
    </source>
</evidence>
<organism evidence="12 13">
    <name type="scientific">Dehalobacter restrictus</name>
    <dbReference type="NCBI Taxonomy" id="55583"/>
    <lineage>
        <taxon>Bacteria</taxon>
        <taxon>Bacillati</taxon>
        <taxon>Bacillota</taxon>
        <taxon>Clostridia</taxon>
        <taxon>Eubacteriales</taxon>
        <taxon>Desulfitobacteriaceae</taxon>
        <taxon>Dehalobacter</taxon>
    </lineage>
</organism>
<evidence type="ECO:0000256" key="5">
    <source>
        <dbReference type="ARBA" id="ARBA00022989"/>
    </source>
</evidence>
<dbReference type="PRINTS" id="PR01437">
    <property type="entry name" value="NUOXDRDTASE4"/>
</dbReference>
<comment type="subcellular location">
    <subcellularLocation>
        <location evidence="1">Cell membrane</location>
        <topology evidence="1">Multi-pass membrane protein</topology>
    </subcellularLocation>
    <subcellularLocation>
        <location evidence="8">Membrane</location>
        <topology evidence="8">Multi-pass membrane protein</topology>
    </subcellularLocation>
</comment>
<keyword evidence="3" id="KW-1003">Cell membrane</keyword>
<feature type="transmembrane region" description="Helical" evidence="9">
    <location>
        <begin position="317"/>
        <end position="337"/>
    </location>
</feature>
<dbReference type="GO" id="GO:0008137">
    <property type="term" value="F:NADH dehydrogenase (ubiquinone) activity"/>
    <property type="evidence" value="ECO:0007669"/>
    <property type="project" value="InterPro"/>
</dbReference>
<dbReference type="PANTHER" id="PTHR42682:SF5">
    <property type="entry name" value="HYDROGENASE-4 COMPONENT F"/>
    <property type="match status" value="1"/>
</dbReference>